<evidence type="ECO:0000256" key="6">
    <source>
        <dbReference type="ARBA" id="ARBA00022984"/>
    </source>
</evidence>
<evidence type="ECO:0000256" key="5">
    <source>
        <dbReference type="ARBA" id="ARBA00022960"/>
    </source>
</evidence>
<evidence type="ECO:0000256" key="16">
    <source>
        <dbReference type="ARBA" id="ARBA00049966"/>
    </source>
</evidence>
<comment type="caution">
    <text evidence="18">The sequence shown here is derived from an EMBL/GenBank/DDBJ whole genome shotgun (WGS) entry which is preliminary data.</text>
</comment>
<evidence type="ECO:0000256" key="7">
    <source>
        <dbReference type="ARBA" id="ARBA00022989"/>
    </source>
</evidence>
<dbReference type="eggNOG" id="COG0772">
    <property type="taxonomic scope" value="Bacteria"/>
</dbReference>
<evidence type="ECO:0000256" key="15">
    <source>
        <dbReference type="ARBA" id="ARBA00049902"/>
    </source>
</evidence>
<evidence type="ECO:0000256" key="12">
    <source>
        <dbReference type="ARBA" id="ARBA00041185"/>
    </source>
</evidence>
<evidence type="ECO:0000256" key="10">
    <source>
        <dbReference type="ARBA" id="ARBA00033270"/>
    </source>
</evidence>
<comment type="subcellular location">
    <subcellularLocation>
        <location evidence="1">Membrane</location>
        <topology evidence="1">Multi-pass membrane protein</topology>
    </subcellularLocation>
</comment>
<feature type="transmembrane region" description="Helical" evidence="17">
    <location>
        <begin position="52"/>
        <end position="73"/>
    </location>
</feature>
<dbReference type="GO" id="GO:0032153">
    <property type="term" value="C:cell division site"/>
    <property type="evidence" value="ECO:0007669"/>
    <property type="project" value="TreeGrafter"/>
</dbReference>
<dbReference type="GO" id="GO:0015648">
    <property type="term" value="F:lipid-linked peptidoglycan transporter activity"/>
    <property type="evidence" value="ECO:0007669"/>
    <property type="project" value="TreeGrafter"/>
</dbReference>
<dbReference type="Pfam" id="PF01098">
    <property type="entry name" value="FTSW_RODA_SPOVE"/>
    <property type="match status" value="1"/>
</dbReference>
<dbReference type="EMBL" id="AENT01000019">
    <property type="protein sequence ID" value="EFR42699.1"/>
    <property type="molecule type" value="Genomic_DNA"/>
</dbReference>
<comment type="catalytic activity">
    <reaction evidence="15">
        <text>[GlcNAc-(1-&gt;4)-Mur2Ac(oyl-L-Ala-gamma-D-Glu-L-Lys-D-Ala-D-Ala)](n)-di-trans,octa-cis-undecaprenyl diphosphate + beta-D-GlcNAc-(1-&gt;4)-Mur2Ac(oyl-L-Ala-gamma-D-Glu-L-Lys-D-Ala-D-Ala)-di-trans,octa-cis-undecaprenyl diphosphate = [GlcNAc-(1-&gt;4)-Mur2Ac(oyl-L-Ala-gamma-D-Glu-L-Lys-D-Ala-D-Ala)](n+1)-di-trans,octa-cis-undecaprenyl diphosphate + di-trans,octa-cis-undecaprenyl diphosphate + H(+)</text>
        <dbReference type="Rhea" id="RHEA:23708"/>
        <dbReference type="Rhea" id="RHEA-COMP:9602"/>
        <dbReference type="Rhea" id="RHEA-COMP:9603"/>
        <dbReference type="ChEBI" id="CHEBI:15378"/>
        <dbReference type="ChEBI" id="CHEBI:58405"/>
        <dbReference type="ChEBI" id="CHEBI:60033"/>
        <dbReference type="ChEBI" id="CHEBI:78435"/>
        <dbReference type="EC" id="2.4.99.28"/>
    </reaction>
</comment>
<feature type="transmembrane region" description="Helical" evidence="17">
    <location>
        <begin position="371"/>
        <end position="393"/>
    </location>
</feature>
<keyword evidence="7 17" id="KW-1133">Transmembrane helix</keyword>
<evidence type="ECO:0000256" key="9">
    <source>
        <dbReference type="ARBA" id="ARBA00032370"/>
    </source>
</evidence>
<organism evidence="18 19">
    <name type="scientific">Dialister micraerophilus UPII 345-E</name>
    <dbReference type="NCBI Taxonomy" id="910314"/>
    <lineage>
        <taxon>Bacteria</taxon>
        <taxon>Bacillati</taxon>
        <taxon>Bacillota</taxon>
        <taxon>Negativicutes</taxon>
        <taxon>Veillonellales</taxon>
        <taxon>Veillonellaceae</taxon>
        <taxon>Dialister</taxon>
    </lineage>
</organism>
<reference evidence="18 19" key="1">
    <citation type="submission" date="2010-11" db="EMBL/GenBank/DDBJ databases">
        <authorList>
            <person name="Durkin A.S."/>
            <person name="Madupu R."/>
            <person name="Torralba M."/>
            <person name="Gillis M."/>
            <person name="Methe B."/>
            <person name="Sutton G."/>
            <person name="Nelson K.E."/>
        </authorList>
    </citation>
    <scope>NUCLEOTIDE SEQUENCE [LARGE SCALE GENOMIC DNA]</scope>
    <source>
        <strain evidence="18 19">UPII 345-E</strain>
    </source>
</reference>
<comment type="similarity">
    <text evidence="11">Belongs to the SEDS family. FtsW subfamily.</text>
</comment>
<name>E4L929_9FIRM</name>
<dbReference type="RefSeq" id="WP_007554656.1">
    <property type="nucleotide sequence ID" value="NZ_AENT01000019.1"/>
</dbReference>
<dbReference type="PANTHER" id="PTHR30474">
    <property type="entry name" value="CELL CYCLE PROTEIN"/>
    <property type="match status" value="1"/>
</dbReference>
<feature type="transmembrane region" description="Helical" evidence="17">
    <location>
        <begin position="220"/>
        <end position="237"/>
    </location>
</feature>
<dbReference type="EC" id="2.4.99.28" evidence="14"/>
<dbReference type="InterPro" id="IPR001182">
    <property type="entry name" value="FtsW/RodA"/>
</dbReference>
<proteinExistence type="inferred from homology"/>
<evidence type="ECO:0000256" key="2">
    <source>
        <dbReference type="ARBA" id="ARBA00022676"/>
    </source>
</evidence>
<evidence type="ECO:0000256" key="13">
    <source>
        <dbReference type="ARBA" id="ARBA00041418"/>
    </source>
</evidence>
<evidence type="ECO:0000256" key="14">
    <source>
        <dbReference type="ARBA" id="ARBA00044770"/>
    </source>
</evidence>
<dbReference type="GO" id="GO:0005886">
    <property type="term" value="C:plasma membrane"/>
    <property type="evidence" value="ECO:0007669"/>
    <property type="project" value="TreeGrafter"/>
</dbReference>
<accession>E4L929</accession>
<protein>
    <recommendedName>
        <fullName evidence="12">Probable peptidoglycan glycosyltransferase FtsW</fullName>
        <ecNumber evidence="14">2.4.99.28</ecNumber>
    </recommendedName>
    <alternativeName>
        <fullName evidence="13">Cell division protein FtsW</fullName>
    </alternativeName>
    <alternativeName>
        <fullName evidence="10">Cell wall polymerase</fullName>
    </alternativeName>
    <alternativeName>
        <fullName evidence="9">Peptidoglycan polymerase</fullName>
    </alternativeName>
</protein>
<dbReference type="GO" id="GO:0051301">
    <property type="term" value="P:cell division"/>
    <property type="evidence" value="ECO:0007669"/>
    <property type="project" value="InterPro"/>
</dbReference>
<dbReference type="AlphaFoldDB" id="E4L929"/>
<feature type="transmembrane region" description="Helical" evidence="17">
    <location>
        <begin position="339"/>
        <end position="365"/>
    </location>
</feature>
<dbReference type="OrthoDB" id="9812661at2"/>
<keyword evidence="5" id="KW-0133">Cell shape</keyword>
<sequence>MPFNSTAPKRRVKYIPKALRWLLIIVSILIVLGFFNIYSATYYMDLHSGDSAYYHILNHSIYLILGIIGSVIVSRCNDVFIRKHSLLWVGITLLLLLAVVVAGRTVNGATRWIQIGPVSLQPSEIAKVSGIIWTASYLAPKLDKKEKITIFYRFFKPFIHSRSKRKSDSFSAMIGYFKPLIAPFIMAVMVLMQPDMGTAGMIIFFPGFLYIMSGMPIKEIIWGITAAIGGFFLLALIEPYRWDRVIVLWDPFSHARDLGYQTVQSLIAVGSGGIFGQGLGQGLSKFLYLPEQYTDFAYAVFSQEFGFIGSVCILILYVAFLCCGFSVARQLKYTYHALLVYGLTMLISIQGIINIAMVIGCFPVTGIPLPFISYGGTSLLINMLAVALIYNTVTKSLYRSDMEERRTYIAAMEGKLVSLDKISGTVFHPENK</sequence>
<dbReference type="PANTHER" id="PTHR30474:SF2">
    <property type="entry name" value="PEPTIDOGLYCAN GLYCOSYLTRANSFERASE FTSW-RELATED"/>
    <property type="match status" value="1"/>
</dbReference>
<feature type="transmembrane region" description="Helical" evidence="17">
    <location>
        <begin position="21"/>
        <end position="40"/>
    </location>
</feature>
<feature type="transmembrane region" description="Helical" evidence="17">
    <location>
        <begin position="305"/>
        <end position="327"/>
    </location>
</feature>
<evidence type="ECO:0000256" key="17">
    <source>
        <dbReference type="SAM" id="Phobius"/>
    </source>
</evidence>
<evidence type="ECO:0000256" key="4">
    <source>
        <dbReference type="ARBA" id="ARBA00022692"/>
    </source>
</evidence>
<evidence type="ECO:0000256" key="1">
    <source>
        <dbReference type="ARBA" id="ARBA00004141"/>
    </source>
</evidence>
<dbReference type="Proteomes" id="UP000004594">
    <property type="component" value="Unassembled WGS sequence"/>
</dbReference>
<gene>
    <name evidence="18" type="ORF">HMPREF9220_0583</name>
</gene>
<feature type="transmembrane region" description="Helical" evidence="17">
    <location>
        <begin position="196"/>
        <end position="213"/>
    </location>
</feature>
<evidence type="ECO:0000256" key="8">
    <source>
        <dbReference type="ARBA" id="ARBA00023136"/>
    </source>
</evidence>
<keyword evidence="8 17" id="KW-0472">Membrane</keyword>
<keyword evidence="3" id="KW-0808">Transferase</keyword>
<keyword evidence="4 17" id="KW-0812">Transmembrane</keyword>
<evidence type="ECO:0000313" key="18">
    <source>
        <dbReference type="EMBL" id="EFR42699.1"/>
    </source>
</evidence>
<evidence type="ECO:0000313" key="19">
    <source>
        <dbReference type="Proteomes" id="UP000004594"/>
    </source>
</evidence>
<dbReference type="GO" id="GO:0008955">
    <property type="term" value="F:peptidoglycan glycosyltransferase activity"/>
    <property type="evidence" value="ECO:0007669"/>
    <property type="project" value="UniProtKB-EC"/>
</dbReference>
<keyword evidence="6" id="KW-0573">Peptidoglycan synthesis</keyword>
<comment type="function">
    <text evidence="16">Peptidoglycan polymerase that is essential for cell division.</text>
</comment>
<dbReference type="GO" id="GO:0009252">
    <property type="term" value="P:peptidoglycan biosynthetic process"/>
    <property type="evidence" value="ECO:0007669"/>
    <property type="project" value="UniProtKB-KW"/>
</dbReference>
<keyword evidence="2" id="KW-0328">Glycosyltransferase</keyword>
<feature type="transmembrane region" description="Helical" evidence="17">
    <location>
        <begin position="85"/>
        <end position="105"/>
    </location>
</feature>
<evidence type="ECO:0000256" key="11">
    <source>
        <dbReference type="ARBA" id="ARBA00038053"/>
    </source>
</evidence>
<dbReference type="GO" id="GO:0008360">
    <property type="term" value="P:regulation of cell shape"/>
    <property type="evidence" value="ECO:0007669"/>
    <property type="project" value="UniProtKB-KW"/>
</dbReference>
<feature type="transmembrane region" description="Helical" evidence="17">
    <location>
        <begin position="170"/>
        <end position="190"/>
    </location>
</feature>
<feature type="transmembrane region" description="Helical" evidence="17">
    <location>
        <begin position="125"/>
        <end position="142"/>
    </location>
</feature>
<evidence type="ECO:0000256" key="3">
    <source>
        <dbReference type="ARBA" id="ARBA00022679"/>
    </source>
</evidence>